<keyword evidence="4 5" id="KW-0472">Membrane</keyword>
<dbReference type="InterPro" id="IPR001296">
    <property type="entry name" value="Glyco_trans_1"/>
</dbReference>
<dbReference type="PANTHER" id="PTHR37422">
    <property type="entry name" value="TEICHURONIC ACID BIOSYNTHESIS PROTEIN TUAE"/>
    <property type="match status" value="1"/>
</dbReference>
<feature type="transmembrane region" description="Helical" evidence="5">
    <location>
        <begin position="218"/>
        <end position="239"/>
    </location>
</feature>
<proteinExistence type="predicted"/>
<dbReference type="Pfam" id="PF04932">
    <property type="entry name" value="Wzy_C"/>
    <property type="match status" value="1"/>
</dbReference>
<feature type="transmembrane region" description="Helical" evidence="5">
    <location>
        <begin position="36"/>
        <end position="52"/>
    </location>
</feature>
<feature type="domain" description="Glycosyl transferase family 1" evidence="6">
    <location>
        <begin position="637"/>
        <end position="708"/>
    </location>
</feature>
<evidence type="ECO:0000256" key="2">
    <source>
        <dbReference type="ARBA" id="ARBA00022692"/>
    </source>
</evidence>
<gene>
    <name evidence="8" type="ORF">MQC88_09375</name>
</gene>
<feature type="transmembrane region" description="Helical" evidence="5">
    <location>
        <begin position="149"/>
        <end position="165"/>
    </location>
</feature>
<comment type="subcellular location">
    <subcellularLocation>
        <location evidence="1">Membrane</location>
        <topology evidence="1">Multi-pass membrane protein</topology>
    </subcellularLocation>
</comment>
<dbReference type="SUPFAM" id="SSF53756">
    <property type="entry name" value="UDP-Glycosyltransferase/glycogen phosphorylase"/>
    <property type="match status" value="1"/>
</dbReference>
<evidence type="ECO:0000259" key="6">
    <source>
        <dbReference type="Pfam" id="PF00534"/>
    </source>
</evidence>
<feature type="transmembrane region" description="Helical" evidence="5">
    <location>
        <begin position="116"/>
        <end position="137"/>
    </location>
</feature>
<dbReference type="Proteomes" id="UP001165423">
    <property type="component" value="Unassembled WGS sequence"/>
</dbReference>
<keyword evidence="8" id="KW-0436">Ligase</keyword>
<comment type="caution">
    <text evidence="8">The sequence shown here is derived from an EMBL/GenBank/DDBJ whole genome shotgun (WGS) entry which is preliminary data.</text>
</comment>
<dbReference type="GO" id="GO:0016874">
    <property type="term" value="F:ligase activity"/>
    <property type="evidence" value="ECO:0007669"/>
    <property type="project" value="UniProtKB-KW"/>
</dbReference>
<feature type="transmembrane region" description="Helical" evidence="5">
    <location>
        <begin position="322"/>
        <end position="345"/>
    </location>
</feature>
<evidence type="ECO:0000313" key="8">
    <source>
        <dbReference type="EMBL" id="MCJ0826155.1"/>
    </source>
</evidence>
<sequence>MHPGLDRDGIARLLAAAALWCLPALALALPHGLMPFALLLLLSSALALPVLLHEARHIVAPLRAMALLATAVLALAVVSRQVFDLEWDSIDSRARLLLLPWCLAWAYALRPPMAALWSGAAFGLVAAFVVAVAQVAAGSPRAHGWSNPIVFAEVVLVLMVLVAFCRAQPRQPTPGLALLLALGLASIVLSGSRGAWPGVLLLLVAMAWGGARRAIVRRLLVIGAVVAAIAVLVLAVPALSNHARIAEFNQDISQYEQGNNNTSTGARLRLVRLAADAFVQHPLTGIGVDNFAQAVRSLPSCVRAPRRMLCTLDHAHNDLAEWAATLGIPGILAIFAIYALPLLWFVRTLRASGLRNLPVGSAWAGAMLVMAYVLCGLTQSLFKHQLTASLYAILGGILLGLCLREAESGRGGNPTSARVAGTRRPPRVRGAGLADDGAAASRPDIRVISRDNGVGLSRDLQLVAATLRGAGRNVDILAYGGSGLRNRLRELELRVHGFLHGPVPIQVFIERIYPRCLPAGRRNLLIPNPEWFRPEWRPLLPDFERVLCKTRHAVDIFDKLGCATRYIGFTSLDRLDERVPRERSFFHLAGGSQAKGTQLLLEAWQRHPEWPRLTVVHFARDASIRPPLAGNIDYRPGRMDDAALRRLQNMHAFHVCTSEVEGFGHALMEAMSTGAVVITTDGPPMNELVRPDRGLLVPPVRTGTINLALKFLVDVAGIENAVARALALDPQQLSAMSAAARRHYLEADAQFRANLLAALES</sequence>
<feature type="transmembrane region" description="Helical" evidence="5">
    <location>
        <begin position="357"/>
        <end position="374"/>
    </location>
</feature>
<name>A0ABT0A581_9GAMM</name>
<dbReference type="Pfam" id="PF00534">
    <property type="entry name" value="Glycos_transf_1"/>
    <property type="match status" value="1"/>
</dbReference>
<feature type="domain" description="O-antigen ligase-related" evidence="7">
    <location>
        <begin position="179"/>
        <end position="334"/>
    </location>
</feature>
<dbReference type="Gene3D" id="3.40.50.2000">
    <property type="entry name" value="Glycogen Phosphorylase B"/>
    <property type="match status" value="1"/>
</dbReference>
<accession>A0ABT0A581</accession>
<organism evidence="8 9">
    <name type="scientific">Cognatiluteimonas sedimenti</name>
    <dbReference type="NCBI Taxonomy" id="2927791"/>
    <lineage>
        <taxon>Bacteria</taxon>
        <taxon>Pseudomonadati</taxon>
        <taxon>Pseudomonadota</taxon>
        <taxon>Gammaproteobacteria</taxon>
        <taxon>Lysobacterales</taxon>
        <taxon>Lysobacteraceae</taxon>
        <taxon>Cognatiluteimonas</taxon>
    </lineage>
</organism>
<evidence type="ECO:0000256" key="3">
    <source>
        <dbReference type="ARBA" id="ARBA00022989"/>
    </source>
</evidence>
<evidence type="ECO:0000259" key="7">
    <source>
        <dbReference type="Pfam" id="PF04932"/>
    </source>
</evidence>
<evidence type="ECO:0000313" key="9">
    <source>
        <dbReference type="Proteomes" id="UP001165423"/>
    </source>
</evidence>
<dbReference type="EMBL" id="JALGCL010000003">
    <property type="protein sequence ID" value="MCJ0826155.1"/>
    <property type="molecule type" value="Genomic_DNA"/>
</dbReference>
<evidence type="ECO:0000256" key="1">
    <source>
        <dbReference type="ARBA" id="ARBA00004141"/>
    </source>
</evidence>
<keyword evidence="9" id="KW-1185">Reference proteome</keyword>
<feature type="transmembrane region" description="Helical" evidence="5">
    <location>
        <begin position="64"/>
        <end position="82"/>
    </location>
</feature>
<dbReference type="PANTHER" id="PTHR37422:SF23">
    <property type="entry name" value="TEICHURONIC ACID BIOSYNTHESIS PROTEIN TUAE"/>
    <property type="match status" value="1"/>
</dbReference>
<feature type="transmembrane region" description="Helical" evidence="5">
    <location>
        <begin position="94"/>
        <end position="109"/>
    </location>
</feature>
<dbReference type="InterPro" id="IPR051533">
    <property type="entry name" value="WaaL-like"/>
</dbReference>
<dbReference type="RefSeq" id="WP_243321380.1">
    <property type="nucleotide sequence ID" value="NZ_JALGCL010000003.1"/>
</dbReference>
<evidence type="ECO:0000256" key="5">
    <source>
        <dbReference type="SAM" id="Phobius"/>
    </source>
</evidence>
<evidence type="ECO:0000256" key="4">
    <source>
        <dbReference type="ARBA" id="ARBA00023136"/>
    </source>
</evidence>
<feature type="transmembrane region" description="Helical" evidence="5">
    <location>
        <begin position="172"/>
        <end position="189"/>
    </location>
</feature>
<reference evidence="8 9" key="1">
    <citation type="submission" date="2022-03" db="EMBL/GenBank/DDBJ databases">
        <title>Luteimonas soily sp. nov., a novel bacterium isolated from the soil.</title>
        <authorList>
            <person name="Zhang X."/>
        </authorList>
    </citation>
    <scope>NUCLEOTIDE SEQUENCE [LARGE SCALE GENOMIC DNA]</scope>
    <source>
        <strain evidence="8 9">50</strain>
    </source>
</reference>
<protein>
    <submittedName>
        <fullName evidence="8">O-antigen ligase family protein</fullName>
    </submittedName>
</protein>
<dbReference type="InterPro" id="IPR007016">
    <property type="entry name" value="O-antigen_ligase-rel_domated"/>
</dbReference>
<keyword evidence="3 5" id="KW-1133">Transmembrane helix</keyword>
<feature type="transmembrane region" description="Helical" evidence="5">
    <location>
        <begin position="195"/>
        <end position="211"/>
    </location>
</feature>
<keyword evidence="2 5" id="KW-0812">Transmembrane</keyword>